<accession>A0ACC1RS08</accession>
<dbReference type="EMBL" id="JANRMS010002159">
    <property type="protein sequence ID" value="KAJ3523967.1"/>
    <property type="molecule type" value="Genomic_DNA"/>
</dbReference>
<keyword evidence="2" id="KW-1185">Reference proteome</keyword>
<protein>
    <submittedName>
        <fullName evidence="1">Uncharacterized protein</fullName>
    </submittedName>
</protein>
<gene>
    <name evidence="1" type="ORF">NM208_g12244</name>
</gene>
<dbReference type="Proteomes" id="UP001148629">
    <property type="component" value="Unassembled WGS sequence"/>
</dbReference>
<reference evidence="1" key="1">
    <citation type="submission" date="2022-08" db="EMBL/GenBank/DDBJ databases">
        <title>Genome Sequence of Fusarium decemcellulare.</title>
        <authorList>
            <person name="Buettner E."/>
        </authorList>
    </citation>
    <scope>NUCLEOTIDE SEQUENCE</scope>
    <source>
        <strain evidence="1">Babe19</strain>
    </source>
</reference>
<proteinExistence type="predicted"/>
<organism evidence="1 2">
    <name type="scientific">Fusarium decemcellulare</name>
    <dbReference type="NCBI Taxonomy" id="57161"/>
    <lineage>
        <taxon>Eukaryota</taxon>
        <taxon>Fungi</taxon>
        <taxon>Dikarya</taxon>
        <taxon>Ascomycota</taxon>
        <taxon>Pezizomycotina</taxon>
        <taxon>Sordariomycetes</taxon>
        <taxon>Hypocreomycetidae</taxon>
        <taxon>Hypocreales</taxon>
        <taxon>Nectriaceae</taxon>
        <taxon>Fusarium</taxon>
        <taxon>Fusarium decemcellulare species complex</taxon>
    </lineage>
</organism>
<sequence>MFFHSLLAGCLVLQPAFAGSFLHQLDTRATCSGNTATTRSEWCDYSIDTDYTSEAIDTGVTREYWLELTDVTVAPDGVSRSAMAVNGTIPGPTLFADWGDTVVVHVTNSLTTSLNGTSMHWHGIRQNYTNQYDGVSSITQCPLAVGESVTYTWKATQYGSTWYHSHWALQAWQGIFGGIIINGPATANYDEDLGMVFLNDWDHQTVDELYSSAETNGPPTLDNGLINGTNVYGDDDSSSQTGTRFNVSFESGTSYRMRLVNGAVDTHWKFSIDNHTLTVIAADLVPIEPYETTVLDLAMGQRYDVIVTANQADVADNFWMRAIPQSACSDNDSTDNIKGIVYYGDSPSTPSTTAYDYTDGCDDETDNIVPYISKTVDDASWTDLETASVGKNTAGLFKWMLNSTSMLVDWADPTLAQVLNGTTDYETDDAVIELSEASQWVYFVIETTLAVPHPIHLHGHDFFILAQGTGTYSSSVTLNTDNPPRRDTAMLPGSGYLVMAWETDNPGVWLCHCHIGWHTSEGFALQFIERASEIEGISDSSYVSDVCDGWSSFEEENSIEQEDSGMANGVPRLAEKESKQPVTAAAPSSYRPPALSAGLSALIHVAGVGAARDVVAEIQWREVFSFTLARLGAAGVATATVNFEANSLQ</sequence>
<name>A0ACC1RS08_9HYPO</name>
<evidence type="ECO:0000313" key="2">
    <source>
        <dbReference type="Proteomes" id="UP001148629"/>
    </source>
</evidence>
<evidence type="ECO:0000313" key="1">
    <source>
        <dbReference type="EMBL" id="KAJ3523967.1"/>
    </source>
</evidence>
<comment type="caution">
    <text evidence="1">The sequence shown here is derived from an EMBL/GenBank/DDBJ whole genome shotgun (WGS) entry which is preliminary data.</text>
</comment>